<evidence type="ECO:0000256" key="6">
    <source>
        <dbReference type="ARBA" id="ARBA00023027"/>
    </source>
</evidence>
<dbReference type="PATRIC" id="fig|1679170.3.peg.280"/>
<dbReference type="InterPro" id="IPR013154">
    <property type="entry name" value="ADH-like_N"/>
</dbReference>
<comment type="similarity">
    <text evidence="2 7">Belongs to the zinc-containing alcohol dehydrogenase family.</text>
</comment>
<accession>A0A0K9GP35</accession>
<dbReference type="InterPro" id="IPR002328">
    <property type="entry name" value="ADH_Zn_CS"/>
</dbReference>
<dbReference type="SMART" id="SM00829">
    <property type="entry name" value="PKS_ER"/>
    <property type="match status" value="1"/>
</dbReference>
<proteinExistence type="inferred from homology"/>
<keyword evidence="6" id="KW-0520">NAD</keyword>
<comment type="caution">
    <text evidence="9">The sequence shown here is derived from an EMBL/GenBank/DDBJ whole genome shotgun (WGS) entry which is preliminary data.</text>
</comment>
<sequence>MKAAVWHGVKDIRVEEVELRALREDEVKVKVAWAGICGSDLHEYQEGPVFVPVDAKADLTGEVAPLTMGHEFSGVIEEVGSKVTDFKAGDRVVINPTLTYRNKHEDVDRYDGFNFIGLHGNGGFAEYANVPVTNVHRLADNLTLQDGALVEPMAVAVQAVKDAGVTLGDSVAVFGAGPIGLLTVIAAKASGASKVIVLDLSDNRLEKAKELGATHVINSGKEDPVQVVGAIVADGVDVSFEVAGVAPTFKQAIDVTKPRGNMMIVSIFARPIEWNPIQLTNTGVNIMSSIVYTPSIFQRTIDAMSSGQLNPQGIITSQIELDEIVDKGFETLTNDNTQSKILVAMSGAK</sequence>
<protein>
    <submittedName>
        <fullName evidence="9">Butanediol dehydrogenase</fullName>
    </submittedName>
</protein>
<dbReference type="GO" id="GO:0005737">
    <property type="term" value="C:cytoplasm"/>
    <property type="evidence" value="ECO:0007669"/>
    <property type="project" value="TreeGrafter"/>
</dbReference>
<name>A0A0K9GP35_9BACI</name>
<evidence type="ECO:0000256" key="2">
    <source>
        <dbReference type="ARBA" id="ARBA00008072"/>
    </source>
</evidence>
<evidence type="ECO:0000256" key="4">
    <source>
        <dbReference type="ARBA" id="ARBA00022833"/>
    </source>
</evidence>
<dbReference type="Gene3D" id="3.40.50.720">
    <property type="entry name" value="NAD(P)-binding Rossmann-like Domain"/>
    <property type="match status" value="1"/>
</dbReference>
<evidence type="ECO:0000256" key="3">
    <source>
        <dbReference type="ARBA" id="ARBA00022723"/>
    </source>
</evidence>
<evidence type="ECO:0000259" key="8">
    <source>
        <dbReference type="PROSITE" id="PS50839"/>
    </source>
</evidence>
<dbReference type="PROSITE" id="PS50839">
    <property type="entry name" value="CHASE"/>
    <property type="match status" value="1"/>
</dbReference>
<keyword evidence="5" id="KW-0560">Oxidoreductase</keyword>
<dbReference type="GO" id="GO:0034079">
    <property type="term" value="P:butanediol biosynthetic process"/>
    <property type="evidence" value="ECO:0007669"/>
    <property type="project" value="TreeGrafter"/>
</dbReference>
<dbReference type="AlphaFoldDB" id="A0A0K9GP35"/>
<evidence type="ECO:0000313" key="9">
    <source>
        <dbReference type="EMBL" id="KMY48356.1"/>
    </source>
</evidence>
<dbReference type="InterPro" id="IPR036291">
    <property type="entry name" value="NAD(P)-bd_dom_sf"/>
</dbReference>
<gene>
    <name evidence="9" type="ORF">AC625_01505</name>
</gene>
<dbReference type="SUPFAM" id="SSF50129">
    <property type="entry name" value="GroES-like"/>
    <property type="match status" value="1"/>
</dbReference>
<dbReference type="RefSeq" id="WP_049679676.1">
    <property type="nucleotide sequence ID" value="NZ_LFZW01000001.1"/>
</dbReference>
<keyword evidence="4 7" id="KW-0862">Zinc</keyword>
<dbReference type="PROSITE" id="PS00059">
    <property type="entry name" value="ADH_ZINC"/>
    <property type="match status" value="1"/>
</dbReference>
<evidence type="ECO:0000256" key="5">
    <source>
        <dbReference type="ARBA" id="ARBA00023002"/>
    </source>
</evidence>
<dbReference type="Proteomes" id="UP000037146">
    <property type="component" value="Unassembled WGS sequence"/>
</dbReference>
<dbReference type="OrthoDB" id="9770238at2"/>
<keyword evidence="3 7" id="KW-0479">Metal-binding</keyword>
<dbReference type="Pfam" id="PF00107">
    <property type="entry name" value="ADH_zinc_N"/>
    <property type="match status" value="1"/>
</dbReference>
<dbReference type="CDD" id="cd08233">
    <property type="entry name" value="butanediol_DH_like"/>
    <property type="match status" value="1"/>
</dbReference>
<dbReference type="Gene3D" id="3.90.180.10">
    <property type="entry name" value="Medium-chain alcohol dehydrogenases, catalytic domain"/>
    <property type="match status" value="1"/>
</dbReference>
<dbReference type="GO" id="GO:0008270">
    <property type="term" value="F:zinc ion binding"/>
    <property type="evidence" value="ECO:0007669"/>
    <property type="project" value="InterPro"/>
</dbReference>
<dbReference type="InterPro" id="IPR011032">
    <property type="entry name" value="GroES-like_sf"/>
</dbReference>
<keyword evidence="10" id="KW-1185">Reference proteome</keyword>
<dbReference type="InterPro" id="IPR006189">
    <property type="entry name" value="CHASE_dom"/>
</dbReference>
<evidence type="ECO:0000256" key="7">
    <source>
        <dbReference type="RuleBase" id="RU361277"/>
    </source>
</evidence>
<evidence type="ECO:0000313" key="10">
    <source>
        <dbReference type="Proteomes" id="UP000037146"/>
    </source>
</evidence>
<dbReference type="PANTHER" id="PTHR43161:SF23">
    <property type="entry name" value="(R,R)-BUTANEDIOL DEHYDROGENASE-RELATED"/>
    <property type="match status" value="1"/>
</dbReference>
<comment type="cofactor">
    <cofactor evidence="1 7">
        <name>Zn(2+)</name>
        <dbReference type="ChEBI" id="CHEBI:29105"/>
    </cofactor>
</comment>
<dbReference type="FunFam" id="3.40.50.720:FF:000068">
    <property type="entry name" value="Sorbitol dehydrogenase"/>
    <property type="match status" value="1"/>
</dbReference>
<reference evidence="10" key="1">
    <citation type="submission" date="2015-07" db="EMBL/GenBank/DDBJ databases">
        <title>Genome sequencing project for genomic taxonomy and phylogenomics of Bacillus-like bacteria.</title>
        <authorList>
            <person name="Liu B."/>
            <person name="Wang J."/>
            <person name="Zhu Y."/>
            <person name="Liu G."/>
            <person name="Chen Q."/>
            <person name="Chen Z."/>
            <person name="Lan J."/>
            <person name="Che J."/>
            <person name="Ge C."/>
            <person name="Shi H."/>
            <person name="Pan Z."/>
            <person name="Liu X."/>
        </authorList>
    </citation>
    <scope>NUCLEOTIDE SEQUENCE [LARGE SCALE GENOMIC DNA]</scope>
    <source>
        <strain evidence="10">FJAT-27997</strain>
    </source>
</reference>
<feature type="domain" description="CHASE" evidence="8">
    <location>
        <begin position="235"/>
        <end position="349"/>
    </location>
</feature>
<dbReference type="GO" id="GO:0000721">
    <property type="term" value="F:(R,R)-butanediol dehydrogenase activity"/>
    <property type="evidence" value="ECO:0007669"/>
    <property type="project" value="TreeGrafter"/>
</dbReference>
<organism evidence="9 10">
    <name type="scientific">Peribacillus loiseleuriae</name>
    <dbReference type="NCBI Taxonomy" id="1679170"/>
    <lineage>
        <taxon>Bacteria</taxon>
        <taxon>Bacillati</taxon>
        <taxon>Bacillota</taxon>
        <taxon>Bacilli</taxon>
        <taxon>Bacillales</taxon>
        <taxon>Bacillaceae</taxon>
        <taxon>Peribacillus</taxon>
    </lineage>
</organism>
<dbReference type="PANTHER" id="PTHR43161">
    <property type="entry name" value="SORBITOL DEHYDROGENASE"/>
    <property type="match status" value="1"/>
</dbReference>
<dbReference type="STRING" id="1679170.AC625_01505"/>
<dbReference type="SUPFAM" id="SSF51735">
    <property type="entry name" value="NAD(P)-binding Rossmann-fold domains"/>
    <property type="match status" value="1"/>
</dbReference>
<dbReference type="EMBL" id="LFZW01000001">
    <property type="protein sequence ID" value="KMY48356.1"/>
    <property type="molecule type" value="Genomic_DNA"/>
</dbReference>
<dbReference type="Pfam" id="PF08240">
    <property type="entry name" value="ADH_N"/>
    <property type="match status" value="1"/>
</dbReference>
<dbReference type="InterPro" id="IPR020843">
    <property type="entry name" value="ER"/>
</dbReference>
<evidence type="ECO:0000256" key="1">
    <source>
        <dbReference type="ARBA" id="ARBA00001947"/>
    </source>
</evidence>
<dbReference type="InterPro" id="IPR013149">
    <property type="entry name" value="ADH-like_C"/>
</dbReference>